<dbReference type="Gene3D" id="3.40.630.10">
    <property type="entry name" value="Zn peptidases"/>
    <property type="match status" value="1"/>
</dbReference>
<sequence length="384" mass="41966">MATPTFLAMYQQLIANPSVSALDESLNMSNRPVIELLAHWCESLGFTVEITELQSAPGKFNLLAKRGTGEGGLMLAGHTDTVPFDDSRWNFDPFQLKQHDNRLYGLGSIDMKGFFAFVLDAIKTLDEQGAKQTEPLLILATADEETTMAGAQQIARHPDLKPARCIIGEPTDMTPVYTHKGHMSSAIRILGRSGHSSDPDRGLNAIEVMHLVITKLLQLKEQLKNKYSLSDFAIPYPTLNLGHIHGGDNANRICGCCELHIDLRPLPGLSIKELQILLLEAIAPVNAQYPNSVEVIDLHDPIPAFSGSTDSALVKLAEQVSNSKAVAVNYCTEAPFIQQLGCETIVMGPGSIEQAHQPDEFLAIEKVAPAQQQISYLINELCFS</sequence>
<dbReference type="NCBIfam" id="TIGR01892">
    <property type="entry name" value="AcOrn-deacetyl"/>
    <property type="match status" value="1"/>
</dbReference>
<comment type="caution">
    <text evidence="12">The sequence shown here is derived from an EMBL/GenBank/DDBJ whole genome shotgun (WGS) entry which is preliminary data.</text>
</comment>
<evidence type="ECO:0000256" key="9">
    <source>
        <dbReference type="ARBA" id="ARBA00022833"/>
    </source>
</evidence>
<keyword evidence="6" id="KW-0028">Amino-acid biosynthesis</keyword>
<keyword evidence="7" id="KW-0479">Metal-binding</keyword>
<dbReference type="GO" id="GO:0005737">
    <property type="term" value="C:cytoplasm"/>
    <property type="evidence" value="ECO:0007669"/>
    <property type="project" value="UniProtKB-SubCell"/>
</dbReference>
<dbReference type="Proteomes" id="UP000180253">
    <property type="component" value="Unassembled WGS sequence"/>
</dbReference>
<keyword evidence="10" id="KW-0170">Cobalt</keyword>
<dbReference type="Pfam" id="PF01546">
    <property type="entry name" value="Peptidase_M20"/>
    <property type="match status" value="1"/>
</dbReference>
<dbReference type="EMBL" id="MNAN01000027">
    <property type="protein sequence ID" value="OHU96175.1"/>
    <property type="molecule type" value="Genomic_DNA"/>
</dbReference>
<dbReference type="PROSITE" id="PS00759">
    <property type="entry name" value="ARGE_DAPE_CPG2_2"/>
    <property type="match status" value="1"/>
</dbReference>
<name>A0A1S1N9X9_9GAMM</name>
<protein>
    <submittedName>
        <fullName evidence="12">Acetylornithine deacetylase</fullName>
    </submittedName>
</protein>
<evidence type="ECO:0000256" key="7">
    <source>
        <dbReference type="ARBA" id="ARBA00022723"/>
    </source>
</evidence>
<evidence type="ECO:0000256" key="3">
    <source>
        <dbReference type="ARBA" id="ARBA00005691"/>
    </source>
</evidence>
<dbReference type="Pfam" id="PF07687">
    <property type="entry name" value="M20_dimer"/>
    <property type="match status" value="1"/>
</dbReference>
<evidence type="ECO:0000256" key="6">
    <source>
        <dbReference type="ARBA" id="ARBA00022605"/>
    </source>
</evidence>
<evidence type="ECO:0000256" key="2">
    <source>
        <dbReference type="ARBA" id="ARBA00004496"/>
    </source>
</evidence>
<dbReference type="PANTHER" id="PTHR43808">
    <property type="entry name" value="ACETYLORNITHINE DEACETYLASE"/>
    <property type="match status" value="1"/>
</dbReference>
<dbReference type="SUPFAM" id="SSF53187">
    <property type="entry name" value="Zn-dependent exopeptidases"/>
    <property type="match status" value="1"/>
</dbReference>
<dbReference type="GO" id="GO:0006526">
    <property type="term" value="P:L-arginine biosynthetic process"/>
    <property type="evidence" value="ECO:0007669"/>
    <property type="project" value="UniProtKB-KW"/>
</dbReference>
<dbReference type="SUPFAM" id="SSF55031">
    <property type="entry name" value="Bacterial exopeptidase dimerisation domain"/>
    <property type="match status" value="1"/>
</dbReference>
<dbReference type="PANTHER" id="PTHR43808:SF1">
    <property type="entry name" value="ACETYLORNITHINE DEACETYLASE"/>
    <property type="match status" value="1"/>
</dbReference>
<dbReference type="InterPro" id="IPR050072">
    <property type="entry name" value="Peptidase_M20A"/>
</dbReference>
<evidence type="ECO:0000313" key="12">
    <source>
        <dbReference type="EMBL" id="OHU96175.1"/>
    </source>
</evidence>
<dbReference type="FunFam" id="3.30.70.360:FF:000003">
    <property type="entry name" value="Acetylornithine deacetylase"/>
    <property type="match status" value="1"/>
</dbReference>
<dbReference type="InterPro" id="IPR001261">
    <property type="entry name" value="ArgE/DapE_CS"/>
</dbReference>
<comment type="cofactor">
    <cofactor evidence="1">
        <name>Zn(2+)</name>
        <dbReference type="ChEBI" id="CHEBI:29105"/>
    </cofactor>
</comment>
<evidence type="ECO:0000256" key="1">
    <source>
        <dbReference type="ARBA" id="ARBA00001947"/>
    </source>
</evidence>
<proteinExistence type="inferred from homology"/>
<evidence type="ECO:0000256" key="5">
    <source>
        <dbReference type="ARBA" id="ARBA00022571"/>
    </source>
</evidence>
<organism evidence="12 13">
    <name type="scientific">Pseudoalteromonas byunsanensis</name>
    <dbReference type="NCBI Taxonomy" id="327939"/>
    <lineage>
        <taxon>Bacteria</taxon>
        <taxon>Pseudomonadati</taxon>
        <taxon>Pseudomonadota</taxon>
        <taxon>Gammaproteobacteria</taxon>
        <taxon>Alteromonadales</taxon>
        <taxon>Pseudoalteromonadaceae</taxon>
        <taxon>Pseudoalteromonas</taxon>
    </lineage>
</organism>
<dbReference type="AlphaFoldDB" id="A0A1S1N9X9"/>
<evidence type="ECO:0000256" key="4">
    <source>
        <dbReference type="ARBA" id="ARBA00022490"/>
    </source>
</evidence>
<evidence type="ECO:0000259" key="11">
    <source>
        <dbReference type="Pfam" id="PF07687"/>
    </source>
</evidence>
<keyword evidence="13" id="KW-1185">Reference proteome</keyword>
<keyword evidence="5" id="KW-0055">Arginine biosynthesis</keyword>
<dbReference type="OrthoDB" id="3665926at2"/>
<keyword evidence="8" id="KW-0378">Hydrolase</keyword>
<gene>
    <name evidence="12" type="ORF">BIW53_06415</name>
</gene>
<dbReference type="Gene3D" id="3.30.70.360">
    <property type="match status" value="1"/>
</dbReference>
<feature type="domain" description="Peptidase M20 dimerisation" evidence="11">
    <location>
        <begin position="177"/>
        <end position="289"/>
    </location>
</feature>
<dbReference type="GO" id="GO:0008777">
    <property type="term" value="F:acetylornithine deacetylase activity"/>
    <property type="evidence" value="ECO:0007669"/>
    <property type="project" value="TreeGrafter"/>
</dbReference>
<dbReference type="NCBIfam" id="NF003474">
    <property type="entry name" value="PRK05111.1"/>
    <property type="match status" value="1"/>
</dbReference>
<keyword evidence="4" id="KW-0963">Cytoplasm</keyword>
<dbReference type="CDD" id="cd03894">
    <property type="entry name" value="M20_ArgE"/>
    <property type="match status" value="1"/>
</dbReference>
<dbReference type="GO" id="GO:0046872">
    <property type="term" value="F:metal ion binding"/>
    <property type="evidence" value="ECO:0007669"/>
    <property type="project" value="UniProtKB-KW"/>
</dbReference>
<dbReference type="PROSITE" id="PS00758">
    <property type="entry name" value="ARGE_DAPE_CPG2_1"/>
    <property type="match status" value="1"/>
</dbReference>
<dbReference type="InterPro" id="IPR036264">
    <property type="entry name" value="Bact_exopeptidase_dim_dom"/>
</dbReference>
<dbReference type="STRING" id="327939.BIW53_06415"/>
<dbReference type="InterPro" id="IPR011650">
    <property type="entry name" value="Peptidase_M20_dimer"/>
</dbReference>
<keyword evidence="9" id="KW-0862">Zinc</keyword>
<evidence type="ECO:0000256" key="8">
    <source>
        <dbReference type="ARBA" id="ARBA00022801"/>
    </source>
</evidence>
<comment type="subcellular location">
    <subcellularLocation>
        <location evidence="2">Cytoplasm</location>
    </subcellularLocation>
</comment>
<dbReference type="InterPro" id="IPR002933">
    <property type="entry name" value="Peptidase_M20"/>
</dbReference>
<evidence type="ECO:0000256" key="10">
    <source>
        <dbReference type="ARBA" id="ARBA00023285"/>
    </source>
</evidence>
<comment type="similarity">
    <text evidence="3">Belongs to the peptidase M20A family. ArgE subfamily.</text>
</comment>
<accession>A0A1S1N9X9</accession>
<dbReference type="InterPro" id="IPR010169">
    <property type="entry name" value="AcOrn-deacetyl"/>
</dbReference>
<reference evidence="12 13" key="1">
    <citation type="submission" date="2016-10" db="EMBL/GenBank/DDBJ databases">
        <title>Pseudoalteromonas amylolytica sp. nov., isolated from the surface seawater.</title>
        <authorList>
            <person name="Wu Y.-H."/>
            <person name="Cheng H."/>
            <person name="Jin X.-B."/>
            <person name="Wang C.-S."/>
            <person name="Xu X.-W."/>
        </authorList>
    </citation>
    <scope>NUCLEOTIDE SEQUENCE [LARGE SCALE GENOMIC DNA]</scope>
    <source>
        <strain evidence="12 13">JCM 12483</strain>
    </source>
</reference>
<dbReference type="RefSeq" id="WP_070991049.1">
    <property type="nucleotide sequence ID" value="NZ_CBCSHD010000003.1"/>
</dbReference>
<dbReference type="HAMAP" id="MF_01108">
    <property type="entry name" value="ArgE"/>
    <property type="match status" value="1"/>
</dbReference>
<evidence type="ECO:0000313" key="13">
    <source>
        <dbReference type="Proteomes" id="UP000180253"/>
    </source>
</evidence>